<sequence length="190" mass="21372">MGQNLRGVVVYGSLLVPLELREWLDGVENRASRVKVSGFERVFDAEAEQRETSGTRRAVLNLHEREESWFNGLLIPRLDPKEYEAYVTRETGYEFGEVDADRITPYVDEAATVDVDSDPIVAVNAPASNGIRPVPSYLKNCLKGASYWGSNFYDDFLDSTRLTSGRSLRSYVESTRKGRSRPGSKTKRPS</sequence>
<dbReference type="EMBL" id="QKNX01000003">
    <property type="protein sequence ID" value="TKR25642.1"/>
    <property type="molecule type" value="Genomic_DNA"/>
</dbReference>
<evidence type="ECO:0000313" key="3">
    <source>
        <dbReference type="Proteomes" id="UP000308037"/>
    </source>
</evidence>
<evidence type="ECO:0000256" key="1">
    <source>
        <dbReference type="SAM" id="MobiDB-lite"/>
    </source>
</evidence>
<protein>
    <recommendedName>
        <fullName evidence="4">Gamma-glutamylcyclotransferase</fullName>
    </recommendedName>
</protein>
<organism evidence="2 3">
    <name type="scientific">Natronomonas salsuginis</name>
    <dbReference type="NCBI Taxonomy" id="2217661"/>
    <lineage>
        <taxon>Archaea</taxon>
        <taxon>Methanobacteriati</taxon>
        <taxon>Methanobacteriota</taxon>
        <taxon>Stenosarchaea group</taxon>
        <taxon>Halobacteria</taxon>
        <taxon>Halobacteriales</taxon>
        <taxon>Natronomonadaceae</taxon>
        <taxon>Natronomonas</taxon>
    </lineage>
</organism>
<dbReference type="Proteomes" id="UP000308037">
    <property type="component" value="Unassembled WGS sequence"/>
</dbReference>
<accession>A0A4U5J968</accession>
<feature type="compositionally biased region" description="Basic residues" evidence="1">
    <location>
        <begin position="177"/>
        <end position="190"/>
    </location>
</feature>
<gene>
    <name evidence="2" type="ORF">DM868_09525</name>
</gene>
<feature type="region of interest" description="Disordered" evidence="1">
    <location>
        <begin position="171"/>
        <end position="190"/>
    </location>
</feature>
<evidence type="ECO:0008006" key="4">
    <source>
        <dbReference type="Google" id="ProtNLM"/>
    </source>
</evidence>
<name>A0A4U5J968_9EURY</name>
<keyword evidence="3" id="KW-1185">Reference proteome</keyword>
<dbReference type="Gene3D" id="3.10.490.10">
    <property type="entry name" value="Gamma-glutamyl cyclotransferase-like"/>
    <property type="match status" value="1"/>
</dbReference>
<comment type="caution">
    <text evidence="2">The sequence shown here is derived from an EMBL/GenBank/DDBJ whole genome shotgun (WGS) entry which is preliminary data.</text>
</comment>
<dbReference type="AlphaFoldDB" id="A0A4U5J968"/>
<proteinExistence type="predicted"/>
<reference evidence="2 3" key="1">
    <citation type="submission" date="2019-04" db="EMBL/GenBank/DDBJ databases">
        <title>Natronomonas sp. F20-122 a newhaloarchaeon isolated from a saline saltern of Isla Bacuta, Huelva, Spain.</title>
        <authorList>
            <person name="Duran-Viseras A."/>
            <person name="Sanchez-Porro C."/>
            <person name="Ventosa A."/>
        </authorList>
    </citation>
    <scope>NUCLEOTIDE SEQUENCE [LARGE SCALE GENOMIC DNA]</scope>
    <source>
        <strain evidence="2 3">F20-122</strain>
    </source>
</reference>
<evidence type="ECO:0000313" key="2">
    <source>
        <dbReference type="EMBL" id="TKR25642.1"/>
    </source>
</evidence>